<dbReference type="EMBL" id="JANPWZ010000603">
    <property type="protein sequence ID" value="KAJ3574553.1"/>
    <property type="molecule type" value="Genomic_DNA"/>
</dbReference>
<feature type="compositionally biased region" description="Polar residues" evidence="1">
    <location>
        <begin position="41"/>
        <end position="53"/>
    </location>
</feature>
<accession>A0A9W8NGL3</accession>
<organism evidence="2 3">
    <name type="scientific">Xylaria arbuscula</name>
    <dbReference type="NCBI Taxonomy" id="114810"/>
    <lineage>
        <taxon>Eukaryota</taxon>
        <taxon>Fungi</taxon>
        <taxon>Dikarya</taxon>
        <taxon>Ascomycota</taxon>
        <taxon>Pezizomycotina</taxon>
        <taxon>Sordariomycetes</taxon>
        <taxon>Xylariomycetidae</taxon>
        <taxon>Xylariales</taxon>
        <taxon>Xylariaceae</taxon>
        <taxon>Xylaria</taxon>
    </lineage>
</organism>
<proteinExistence type="predicted"/>
<sequence>MDLSPESGHIGTASYLKVKVRLRGGLALMLWGELVGRSHYPSPSSEYNQSATEDQGDPIPSPIPKTTASLSFMAQPTGQKPNYEDSVASVYASGTKQHIYIGRSLDILRYVEPLSRGKTDLSS</sequence>
<reference evidence="2" key="1">
    <citation type="submission" date="2022-07" db="EMBL/GenBank/DDBJ databases">
        <title>Genome Sequence of Xylaria arbuscula.</title>
        <authorList>
            <person name="Buettner E."/>
        </authorList>
    </citation>
    <scope>NUCLEOTIDE SEQUENCE</scope>
    <source>
        <strain evidence="2">VT107</strain>
    </source>
</reference>
<evidence type="ECO:0000313" key="2">
    <source>
        <dbReference type="EMBL" id="KAJ3574553.1"/>
    </source>
</evidence>
<evidence type="ECO:0000256" key="1">
    <source>
        <dbReference type="SAM" id="MobiDB-lite"/>
    </source>
</evidence>
<protein>
    <submittedName>
        <fullName evidence="2">Uncharacterized protein</fullName>
    </submittedName>
</protein>
<feature type="region of interest" description="Disordered" evidence="1">
    <location>
        <begin position="40"/>
        <end position="67"/>
    </location>
</feature>
<evidence type="ECO:0000313" key="3">
    <source>
        <dbReference type="Proteomes" id="UP001148614"/>
    </source>
</evidence>
<name>A0A9W8NGL3_9PEZI</name>
<gene>
    <name evidence="2" type="ORF">NPX13_g4321</name>
</gene>
<keyword evidence="3" id="KW-1185">Reference proteome</keyword>
<dbReference type="AlphaFoldDB" id="A0A9W8NGL3"/>
<dbReference type="Proteomes" id="UP001148614">
    <property type="component" value="Unassembled WGS sequence"/>
</dbReference>
<comment type="caution">
    <text evidence="2">The sequence shown here is derived from an EMBL/GenBank/DDBJ whole genome shotgun (WGS) entry which is preliminary data.</text>
</comment>